<evidence type="ECO:0000259" key="5">
    <source>
        <dbReference type="PROSITE" id="PS50977"/>
    </source>
</evidence>
<dbReference type="InterPro" id="IPR009057">
    <property type="entry name" value="Homeodomain-like_sf"/>
</dbReference>
<proteinExistence type="predicted"/>
<dbReference type="RefSeq" id="WP_253804336.1">
    <property type="nucleotide sequence ID" value="NZ_BAAAUB010000131.1"/>
</dbReference>
<dbReference type="SUPFAM" id="SSF48498">
    <property type="entry name" value="Tetracyclin repressor-like, C-terminal domain"/>
    <property type="match status" value="1"/>
</dbReference>
<dbReference type="PANTHER" id="PTHR30055:SF151">
    <property type="entry name" value="TRANSCRIPTIONAL REGULATORY PROTEIN"/>
    <property type="match status" value="1"/>
</dbReference>
<dbReference type="InterPro" id="IPR036271">
    <property type="entry name" value="Tet_transcr_reg_TetR-rel_C_sf"/>
</dbReference>
<gene>
    <name evidence="6" type="ORF">FHR36_007203</name>
</gene>
<evidence type="ECO:0000313" key="7">
    <source>
        <dbReference type="Proteomes" id="UP001206483"/>
    </source>
</evidence>
<dbReference type="PANTHER" id="PTHR30055">
    <property type="entry name" value="HTH-TYPE TRANSCRIPTIONAL REGULATOR RUTR"/>
    <property type="match status" value="1"/>
</dbReference>
<dbReference type="Pfam" id="PF02909">
    <property type="entry name" value="TetR_C_1"/>
    <property type="match status" value="1"/>
</dbReference>
<comment type="caution">
    <text evidence="6">The sequence shown here is derived from an EMBL/GenBank/DDBJ whole genome shotgun (WGS) entry which is preliminary data.</text>
</comment>
<dbReference type="EMBL" id="JAMZDX010000008">
    <property type="protein sequence ID" value="MCP2314004.1"/>
    <property type="molecule type" value="Genomic_DNA"/>
</dbReference>
<dbReference type="Pfam" id="PF00440">
    <property type="entry name" value="TetR_N"/>
    <property type="match status" value="1"/>
</dbReference>
<keyword evidence="7" id="KW-1185">Reference proteome</keyword>
<evidence type="ECO:0000256" key="2">
    <source>
        <dbReference type="ARBA" id="ARBA00023125"/>
    </source>
</evidence>
<evidence type="ECO:0000256" key="3">
    <source>
        <dbReference type="ARBA" id="ARBA00023163"/>
    </source>
</evidence>
<accession>A0ABT1J974</accession>
<feature type="domain" description="HTH tetR-type" evidence="5">
    <location>
        <begin position="28"/>
        <end position="88"/>
    </location>
</feature>
<dbReference type="InterPro" id="IPR050109">
    <property type="entry name" value="HTH-type_TetR-like_transc_reg"/>
</dbReference>
<sequence>MTEKFRDPAASIWVKPTKARKRSAAPSPLSRDRIVRATAELLDRDGVQAFSMRKLAAELDVTPMSVYWYVDNKDELLELALDEVLGEIRTPPLDDGDWRGHLHALAHEYRRCFHRHPWAAQLASQFLALGPNALHLSTSAIGAITRSALPPEQAGAALGLIFEYTYGYAVLEVQWLNRVRASGLSEKEFYDVIHGIVERADARFVEQAELLDPESNISAATRDRRFSQGLDIALAGIDASIAGTPPASH</sequence>
<feature type="DNA-binding region" description="H-T-H motif" evidence="4">
    <location>
        <begin position="51"/>
        <end position="70"/>
    </location>
</feature>
<keyword evidence="2 4" id="KW-0238">DNA-binding</keyword>
<evidence type="ECO:0000313" key="6">
    <source>
        <dbReference type="EMBL" id="MCP2314004.1"/>
    </source>
</evidence>
<protein>
    <submittedName>
        <fullName evidence="6">AcrR family transcriptional regulator</fullName>
    </submittedName>
</protein>
<dbReference type="InterPro" id="IPR004111">
    <property type="entry name" value="Repressor_TetR_C"/>
</dbReference>
<keyword evidence="3" id="KW-0804">Transcription</keyword>
<keyword evidence="1" id="KW-0805">Transcription regulation</keyword>
<dbReference type="Gene3D" id="1.10.10.60">
    <property type="entry name" value="Homeodomain-like"/>
    <property type="match status" value="1"/>
</dbReference>
<evidence type="ECO:0000256" key="1">
    <source>
        <dbReference type="ARBA" id="ARBA00023015"/>
    </source>
</evidence>
<dbReference type="PROSITE" id="PS50977">
    <property type="entry name" value="HTH_TETR_2"/>
    <property type="match status" value="1"/>
</dbReference>
<evidence type="ECO:0000256" key="4">
    <source>
        <dbReference type="PROSITE-ProRule" id="PRU00335"/>
    </source>
</evidence>
<dbReference type="SUPFAM" id="SSF46689">
    <property type="entry name" value="Homeodomain-like"/>
    <property type="match status" value="1"/>
</dbReference>
<dbReference type="Gene3D" id="1.10.357.10">
    <property type="entry name" value="Tetracycline Repressor, domain 2"/>
    <property type="match status" value="1"/>
</dbReference>
<dbReference type="Proteomes" id="UP001206483">
    <property type="component" value="Unassembled WGS sequence"/>
</dbReference>
<dbReference type="InterPro" id="IPR001647">
    <property type="entry name" value="HTH_TetR"/>
</dbReference>
<organism evidence="6 7">
    <name type="scientific">Kitasatospora paracochleata</name>
    <dbReference type="NCBI Taxonomy" id="58354"/>
    <lineage>
        <taxon>Bacteria</taxon>
        <taxon>Bacillati</taxon>
        <taxon>Actinomycetota</taxon>
        <taxon>Actinomycetes</taxon>
        <taxon>Kitasatosporales</taxon>
        <taxon>Streptomycetaceae</taxon>
        <taxon>Kitasatospora</taxon>
    </lineage>
</organism>
<name>A0ABT1J974_9ACTN</name>
<reference evidence="6 7" key="1">
    <citation type="submission" date="2022-06" db="EMBL/GenBank/DDBJ databases">
        <title>Sequencing the genomes of 1000 actinobacteria strains.</title>
        <authorList>
            <person name="Klenk H.-P."/>
        </authorList>
    </citation>
    <scope>NUCLEOTIDE SEQUENCE [LARGE SCALE GENOMIC DNA]</scope>
    <source>
        <strain evidence="6 7">DSM 41656</strain>
    </source>
</reference>